<protein>
    <submittedName>
        <fullName evidence="1">Uncharacterized protein</fullName>
    </submittedName>
</protein>
<proteinExistence type="predicted"/>
<organism evidence="1 2">
    <name type="scientific">Acetobacter tropicalis</name>
    <dbReference type="NCBI Taxonomy" id="104102"/>
    <lineage>
        <taxon>Bacteria</taxon>
        <taxon>Pseudomonadati</taxon>
        <taxon>Pseudomonadota</taxon>
        <taxon>Alphaproteobacteria</taxon>
        <taxon>Acetobacterales</taxon>
        <taxon>Acetobacteraceae</taxon>
        <taxon>Acetobacter</taxon>
    </lineage>
</organism>
<reference evidence="1 2" key="1">
    <citation type="submission" date="2015-06" db="EMBL/GenBank/DDBJ databases">
        <title>Improved classification and identification of acetic acid bacteria using matrix-assisted laser desorption/ionization time-of-flight mass spectrometry; Gluconobacter nephelii and Gluconobacter uchimurae are later heterotypic synonyms of Gluconobacter japonicus and Gluconobacter oxydans, respectively.</title>
        <authorList>
            <person name="Li L."/>
            <person name="Cleenwerck I."/>
            <person name="De Vuyst L."/>
            <person name="Vandamme P."/>
        </authorList>
    </citation>
    <scope>NUCLEOTIDE SEQUENCE [LARGE SCALE GENOMIC DNA]</scope>
    <source>
        <strain evidence="1 2">LMG 1663</strain>
    </source>
</reference>
<dbReference type="Proteomes" id="UP000075411">
    <property type="component" value="Unassembled WGS sequence"/>
</dbReference>
<accession>A0A149TYV0</accession>
<dbReference type="AlphaFoldDB" id="A0A149TYV0"/>
<gene>
    <name evidence="1" type="ORF">AD947_06435</name>
</gene>
<comment type="caution">
    <text evidence="1">The sequence shown here is derived from an EMBL/GenBank/DDBJ whole genome shotgun (WGS) entry which is preliminary data.</text>
</comment>
<sequence>MISVLACSLPQGQEGNAPKWFRDVQGWHVPAFGAIYRDGKSAVDGHLVDQVRSGRKQPQ</sequence>
<name>A0A149TYV0_9PROT</name>
<evidence type="ECO:0000313" key="2">
    <source>
        <dbReference type="Proteomes" id="UP000075411"/>
    </source>
</evidence>
<dbReference type="EMBL" id="LHZT01000115">
    <property type="protein sequence ID" value="KXV58276.1"/>
    <property type="molecule type" value="Genomic_DNA"/>
</dbReference>
<evidence type="ECO:0000313" key="1">
    <source>
        <dbReference type="EMBL" id="KXV58276.1"/>
    </source>
</evidence>
<dbReference type="PATRIC" id="fig|104102.12.peg.3462"/>